<gene>
    <name evidence="2" type="ORF">L210DRAFT_79876</name>
</gene>
<feature type="region of interest" description="Disordered" evidence="1">
    <location>
        <begin position="1"/>
        <end position="25"/>
    </location>
</feature>
<reference evidence="2" key="1">
    <citation type="submission" date="2019-10" db="EMBL/GenBank/DDBJ databases">
        <authorList>
            <consortium name="DOE Joint Genome Institute"/>
            <person name="Kuo A."/>
            <person name="Miyauchi S."/>
            <person name="Kiss E."/>
            <person name="Drula E."/>
            <person name="Kohler A."/>
            <person name="Sanchez-Garcia M."/>
            <person name="Andreopoulos B."/>
            <person name="Barry K.W."/>
            <person name="Bonito G."/>
            <person name="Buee M."/>
            <person name="Carver A."/>
            <person name="Chen C."/>
            <person name="Cichocki N."/>
            <person name="Clum A."/>
            <person name="Culley D."/>
            <person name="Crous P.W."/>
            <person name="Fauchery L."/>
            <person name="Girlanda M."/>
            <person name="Hayes R."/>
            <person name="Keri Z."/>
            <person name="LaButti K."/>
            <person name="Lipzen A."/>
            <person name="Lombard V."/>
            <person name="Magnuson J."/>
            <person name="Maillard F."/>
            <person name="Morin E."/>
            <person name="Murat C."/>
            <person name="Nolan M."/>
            <person name="Ohm R."/>
            <person name="Pangilinan J."/>
            <person name="Pereira M."/>
            <person name="Perotto S."/>
            <person name="Peter M."/>
            <person name="Riley R."/>
            <person name="Sitrit Y."/>
            <person name="Stielow B."/>
            <person name="Szollosi G."/>
            <person name="Zifcakova L."/>
            <person name="Stursova M."/>
            <person name="Spatafora J.W."/>
            <person name="Tedersoo L."/>
            <person name="Vaario L.-M."/>
            <person name="Yamada A."/>
            <person name="Yan M."/>
            <person name="Wang P."/>
            <person name="Xu J."/>
            <person name="Bruns T."/>
            <person name="Baldrian P."/>
            <person name="Vilgalys R."/>
            <person name="Henrissat B."/>
            <person name="Grigoriev I.V."/>
            <person name="Hibbett D."/>
            <person name="Nagy L.G."/>
            <person name="Martin F.M."/>
        </authorList>
    </citation>
    <scope>NUCLEOTIDE SEQUENCE</scope>
    <source>
        <strain evidence="2">BED1</strain>
    </source>
</reference>
<organism evidence="2 3">
    <name type="scientific">Boletus edulis BED1</name>
    <dbReference type="NCBI Taxonomy" id="1328754"/>
    <lineage>
        <taxon>Eukaryota</taxon>
        <taxon>Fungi</taxon>
        <taxon>Dikarya</taxon>
        <taxon>Basidiomycota</taxon>
        <taxon>Agaricomycotina</taxon>
        <taxon>Agaricomycetes</taxon>
        <taxon>Agaricomycetidae</taxon>
        <taxon>Boletales</taxon>
        <taxon>Boletineae</taxon>
        <taxon>Boletaceae</taxon>
        <taxon>Boletoideae</taxon>
        <taxon>Boletus</taxon>
    </lineage>
</organism>
<protein>
    <submittedName>
        <fullName evidence="2">Uncharacterized protein</fullName>
    </submittedName>
</protein>
<evidence type="ECO:0000256" key="1">
    <source>
        <dbReference type="SAM" id="MobiDB-lite"/>
    </source>
</evidence>
<evidence type="ECO:0000313" key="3">
    <source>
        <dbReference type="Proteomes" id="UP001194468"/>
    </source>
</evidence>
<dbReference type="EMBL" id="WHUW01000070">
    <property type="protein sequence ID" value="KAF8428920.1"/>
    <property type="molecule type" value="Genomic_DNA"/>
</dbReference>
<sequence length="181" mass="21212">MGCTSDEGDGTGAYGKQSDRLDGHRTVGDIDHFRRSSSFFRLACFKLSSTPLHQRVWQRAPLSRPSPRCHRPFLLRRRHDRPHPRLRRERLVEKLNSLRAHPPRRRRPRNIHRPRSHPTYSRHLYHDRPLRRVIYPKKAGSSVDLTQRKVLDSSCTCFLTRQSGPSDHIIHCSGHTSHRIT</sequence>
<keyword evidence="3" id="KW-1185">Reference proteome</keyword>
<reference evidence="2" key="2">
    <citation type="journal article" date="2020" name="Nat. Commun.">
        <title>Large-scale genome sequencing of mycorrhizal fungi provides insights into the early evolution of symbiotic traits.</title>
        <authorList>
            <person name="Miyauchi S."/>
            <person name="Kiss E."/>
            <person name="Kuo A."/>
            <person name="Drula E."/>
            <person name="Kohler A."/>
            <person name="Sanchez-Garcia M."/>
            <person name="Morin E."/>
            <person name="Andreopoulos B."/>
            <person name="Barry K.W."/>
            <person name="Bonito G."/>
            <person name="Buee M."/>
            <person name="Carver A."/>
            <person name="Chen C."/>
            <person name="Cichocki N."/>
            <person name="Clum A."/>
            <person name="Culley D."/>
            <person name="Crous P.W."/>
            <person name="Fauchery L."/>
            <person name="Girlanda M."/>
            <person name="Hayes R.D."/>
            <person name="Keri Z."/>
            <person name="LaButti K."/>
            <person name="Lipzen A."/>
            <person name="Lombard V."/>
            <person name="Magnuson J."/>
            <person name="Maillard F."/>
            <person name="Murat C."/>
            <person name="Nolan M."/>
            <person name="Ohm R.A."/>
            <person name="Pangilinan J."/>
            <person name="Pereira M.F."/>
            <person name="Perotto S."/>
            <person name="Peter M."/>
            <person name="Pfister S."/>
            <person name="Riley R."/>
            <person name="Sitrit Y."/>
            <person name="Stielow J.B."/>
            <person name="Szollosi G."/>
            <person name="Zifcakova L."/>
            <person name="Stursova M."/>
            <person name="Spatafora J.W."/>
            <person name="Tedersoo L."/>
            <person name="Vaario L.M."/>
            <person name="Yamada A."/>
            <person name="Yan M."/>
            <person name="Wang P."/>
            <person name="Xu J."/>
            <person name="Bruns T."/>
            <person name="Baldrian P."/>
            <person name="Vilgalys R."/>
            <person name="Dunand C."/>
            <person name="Henrissat B."/>
            <person name="Grigoriev I.V."/>
            <person name="Hibbett D."/>
            <person name="Nagy L.G."/>
            <person name="Martin F.M."/>
        </authorList>
    </citation>
    <scope>NUCLEOTIDE SEQUENCE</scope>
    <source>
        <strain evidence="2">BED1</strain>
    </source>
</reference>
<feature type="region of interest" description="Disordered" evidence="1">
    <location>
        <begin position="100"/>
        <end position="121"/>
    </location>
</feature>
<feature type="compositionally biased region" description="Basic residues" evidence="1">
    <location>
        <begin position="101"/>
        <end position="116"/>
    </location>
</feature>
<dbReference type="AlphaFoldDB" id="A0AAD4G8N2"/>
<comment type="caution">
    <text evidence="2">The sequence shown here is derived from an EMBL/GenBank/DDBJ whole genome shotgun (WGS) entry which is preliminary data.</text>
</comment>
<name>A0AAD4G8N2_BOLED</name>
<proteinExistence type="predicted"/>
<evidence type="ECO:0000313" key="2">
    <source>
        <dbReference type="EMBL" id="KAF8428920.1"/>
    </source>
</evidence>
<dbReference type="Proteomes" id="UP001194468">
    <property type="component" value="Unassembled WGS sequence"/>
</dbReference>
<accession>A0AAD4G8N2</accession>